<dbReference type="AlphaFoldDB" id="A0A2J7QL76"/>
<dbReference type="PANTHER" id="PTHR46060:SF1">
    <property type="entry name" value="MARINER MOS1 TRANSPOSASE-LIKE PROTEIN"/>
    <property type="match status" value="1"/>
</dbReference>
<name>A0A2J7QL76_9NEOP</name>
<accession>A0A2J7QL76</accession>
<dbReference type="STRING" id="105785.A0A2J7QL76"/>
<proteinExistence type="predicted"/>
<keyword evidence="2" id="KW-1185">Reference proteome</keyword>
<evidence type="ECO:0000313" key="1">
    <source>
        <dbReference type="EMBL" id="PNF29342.1"/>
    </source>
</evidence>
<dbReference type="Gene3D" id="3.30.420.10">
    <property type="entry name" value="Ribonuclease H-like superfamily/Ribonuclease H"/>
    <property type="match status" value="1"/>
</dbReference>
<dbReference type="InParanoid" id="A0A2J7QL76"/>
<dbReference type="InterPro" id="IPR052709">
    <property type="entry name" value="Transposase-MT_Hybrid"/>
</dbReference>
<dbReference type="GO" id="GO:0003676">
    <property type="term" value="F:nucleic acid binding"/>
    <property type="evidence" value="ECO:0007669"/>
    <property type="project" value="InterPro"/>
</dbReference>
<evidence type="ECO:0008006" key="3">
    <source>
        <dbReference type="Google" id="ProtNLM"/>
    </source>
</evidence>
<dbReference type="PANTHER" id="PTHR46060">
    <property type="entry name" value="MARINER MOS1 TRANSPOSASE-LIKE PROTEIN"/>
    <property type="match status" value="1"/>
</dbReference>
<comment type="caution">
    <text evidence="1">The sequence shown here is derived from an EMBL/GenBank/DDBJ whole genome shotgun (WGS) entry which is preliminary data.</text>
</comment>
<organism evidence="1 2">
    <name type="scientific">Cryptotermes secundus</name>
    <dbReference type="NCBI Taxonomy" id="105785"/>
    <lineage>
        <taxon>Eukaryota</taxon>
        <taxon>Metazoa</taxon>
        <taxon>Ecdysozoa</taxon>
        <taxon>Arthropoda</taxon>
        <taxon>Hexapoda</taxon>
        <taxon>Insecta</taxon>
        <taxon>Pterygota</taxon>
        <taxon>Neoptera</taxon>
        <taxon>Polyneoptera</taxon>
        <taxon>Dictyoptera</taxon>
        <taxon>Blattodea</taxon>
        <taxon>Blattoidea</taxon>
        <taxon>Termitoidae</taxon>
        <taxon>Kalotermitidae</taxon>
        <taxon>Cryptotermitinae</taxon>
        <taxon>Cryptotermes</taxon>
    </lineage>
</organism>
<dbReference type="EMBL" id="NEVH01013250">
    <property type="protein sequence ID" value="PNF29342.1"/>
    <property type="molecule type" value="Genomic_DNA"/>
</dbReference>
<protein>
    <recommendedName>
        <fullName evidence="3">Mos1 transposase HTH domain-containing protein</fullName>
    </recommendedName>
</protein>
<gene>
    <name evidence="1" type="ORF">B7P43_G07833</name>
</gene>
<reference evidence="1 2" key="1">
    <citation type="submission" date="2017-12" db="EMBL/GenBank/DDBJ databases">
        <title>Hemimetabolous genomes reveal molecular basis of termite eusociality.</title>
        <authorList>
            <person name="Harrison M.C."/>
            <person name="Jongepier E."/>
            <person name="Robertson H.M."/>
            <person name="Arning N."/>
            <person name="Bitard-Feildel T."/>
            <person name="Chao H."/>
            <person name="Childers C.P."/>
            <person name="Dinh H."/>
            <person name="Doddapaneni H."/>
            <person name="Dugan S."/>
            <person name="Gowin J."/>
            <person name="Greiner C."/>
            <person name="Han Y."/>
            <person name="Hu H."/>
            <person name="Hughes D.S.T."/>
            <person name="Huylmans A.-K."/>
            <person name="Kemena C."/>
            <person name="Kremer L.P.M."/>
            <person name="Lee S.L."/>
            <person name="Lopez-Ezquerra A."/>
            <person name="Mallet L."/>
            <person name="Monroy-Kuhn J.M."/>
            <person name="Moser A."/>
            <person name="Murali S.C."/>
            <person name="Muzny D.M."/>
            <person name="Otani S."/>
            <person name="Piulachs M.-D."/>
            <person name="Poelchau M."/>
            <person name="Qu J."/>
            <person name="Schaub F."/>
            <person name="Wada-Katsumata A."/>
            <person name="Worley K.C."/>
            <person name="Xie Q."/>
            <person name="Ylla G."/>
            <person name="Poulsen M."/>
            <person name="Gibbs R.A."/>
            <person name="Schal C."/>
            <person name="Richards S."/>
            <person name="Belles X."/>
            <person name="Korb J."/>
            <person name="Bornberg-Bauer E."/>
        </authorList>
    </citation>
    <scope>NUCLEOTIDE SEQUENCE [LARGE SCALE GENOMIC DNA]</scope>
    <source>
        <tissue evidence="1">Whole body</tissue>
    </source>
</reference>
<dbReference type="Proteomes" id="UP000235965">
    <property type="component" value="Unassembled WGS sequence"/>
</dbReference>
<dbReference type="InterPro" id="IPR036397">
    <property type="entry name" value="RNaseH_sf"/>
</dbReference>
<sequence length="190" mass="21979">MLKQAFGQNSLGQTQTYNWHKCFKNGRTLTDDDDRSGRPSTGKTPENVANVRDLILQDCRLTIQDLCNTLGLSYGTCQRILSEELNMRRIAVKFVPRLLQNEQKQHRLEVCRELQQQLQEDPNFCSKVVTVVPHPLYSPDLAPCDFFPFPKMKIKLRGRRFDTGEEIQAETQTVLNTLTKKDFQDAFGKW</sequence>
<evidence type="ECO:0000313" key="2">
    <source>
        <dbReference type="Proteomes" id="UP000235965"/>
    </source>
</evidence>